<dbReference type="GO" id="GO:0015616">
    <property type="term" value="F:DNA translocase activity"/>
    <property type="evidence" value="ECO:0007669"/>
    <property type="project" value="TreeGrafter"/>
</dbReference>
<protein>
    <submittedName>
        <fullName evidence="5">DNA repair and recombination protein isoform 1</fullName>
    </submittedName>
</protein>
<keyword evidence="6" id="KW-1185">Reference proteome</keyword>
<feature type="compositionally biased region" description="Polar residues" evidence="2">
    <location>
        <begin position="155"/>
        <end position="175"/>
    </location>
</feature>
<dbReference type="PANTHER" id="PTHR45629:SF7">
    <property type="entry name" value="DNA EXCISION REPAIR PROTEIN ERCC-6-RELATED"/>
    <property type="match status" value="1"/>
</dbReference>
<feature type="region of interest" description="Disordered" evidence="2">
    <location>
        <begin position="953"/>
        <end position="972"/>
    </location>
</feature>
<evidence type="ECO:0000259" key="4">
    <source>
        <dbReference type="PROSITE" id="PS51194"/>
    </source>
</evidence>
<organism evidence="5 6">
    <name type="scientific">Schistosoma japonicum</name>
    <name type="common">Blood fluke</name>
    <dbReference type="NCBI Taxonomy" id="6182"/>
    <lineage>
        <taxon>Eukaryota</taxon>
        <taxon>Metazoa</taxon>
        <taxon>Spiralia</taxon>
        <taxon>Lophotrochozoa</taxon>
        <taxon>Platyhelminthes</taxon>
        <taxon>Trematoda</taxon>
        <taxon>Digenea</taxon>
        <taxon>Strigeidida</taxon>
        <taxon>Schistosomatoidea</taxon>
        <taxon>Schistosomatidae</taxon>
        <taxon>Schistosoma</taxon>
    </lineage>
</organism>
<feature type="compositionally biased region" description="Polar residues" evidence="2">
    <location>
        <begin position="656"/>
        <end position="667"/>
    </location>
</feature>
<feature type="domain" description="Helicase C-terminal" evidence="4">
    <location>
        <begin position="668"/>
        <end position="827"/>
    </location>
</feature>
<dbReference type="InterPro" id="IPR000330">
    <property type="entry name" value="SNF2_N"/>
</dbReference>
<feature type="domain" description="Helicase ATP-binding" evidence="3">
    <location>
        <begin position="246"/>
        <end position="416"/>
    </location>
</feature>
<dbReference type="SUPFAM" id="SSF52540">
    <property type="entry name" value="P-loop containing nucleoside triphosphate hydrolases"/>
    <property type="match status" value="2"/>
</dbReference>
<name>A0A4Z2D085_SCHJA</name>
<dbReference type="InterPro" id="IPR001650">
    <property type="entry name" value="Helicase_C-like"/>
</dbReference>
<dbReference type="InterPro" id="IPR050496">
    <property type="entry name" value="SNF2_RAD54_helicase_repair"/>
</dbReference>
<dbReference type="GO" id="GO:0005634">
    <property type="term" value="C:nucleus"/>
    <property type="evidence" value="ECO:0007669"/>
    <property type="project" value="TreeGrafter"/>
</dbReference>
<gene>
    <name evidence="5" type="ORF">EWB00_006118</name>
</gene>
<dbReference type="GO" id="GO:0007131">
    <property type="term" value="P:reciprocal meiotic recombination"/>
    <property type="evidence" value="ECO:0007669"/>
    <property type="project" value="TreeGrafter"/>
</dbReference>
<dbReference type="InterPro" id="IPR027417">
    <property type="entry name" value="P-loop_NTPase"/>
</dbReference>
<dbReference type="CDD" id="cd18793">
    <property type="entry name" value="SF2_C_SNF"/>
    <property type="match status" value="1"/>
</dbReference>
<feature type="region of interest" description="Disordered" evidence="2">
    <location>
        <begin position="875"/>
        <end position="894"/>
    </location>
</feature>
<dbReference type="Proteomes" id="UP000311919">
    <property type="component" value="Unassembled WGS sequence"/>
</dbReference>
<proteinExistence type="predicted"/>
<sequence>MRKSAAPSRLSHFQDTLSSNLNSLRTVDNKSVSLHSLNPQINNTSINSDISQSTKCLRFFEAVYAKASVKKHKKWEGDGFVEVDGRTIKLTDEGLKVIASTSGHKLTFLNEINVGSIVHIGHYEAELISQIKKPQSVEFASKSKTTSEALDVPIKNSTSKRNAQSSFPPKPNFISNLNESSGSSNQLIMPKPPASCIWSQNSDNLPIVDVVLESKFASRLHPHQREGIIFLYKCLMGFQPYVGLDDSTSHSIHGCILADEMGLGKTVQAIATIWLLIKQGPYGGRPIIRRCLIVTPGTLVQNWLKEFSKWLGREQLPVYCVDQNHSIKHYLTMATNSPQVVLMSYEMFLQHTSEVYTISDLDMVVCDEGHRLKNSNINTTMALCQLRACRRLLLTGTPLQNHLDELWSLANFCVPGRLTSSLEEFRRQFVIPLLNSRKVQNEKCNNHNAINDDDDGDYNFWNHTDSENSDDLESPSAKLFRLLNSFFLRRTSDVIAPKLTDKTEHILFCRPSKLQTDLTHILTQWMNNEFHLNRSESLNLLKNDDYTEDFVESMEEVLSSPSKHHNSILPIITAFRKLHNHPYLLRNYLLQSDSAQYQSVGHLPKKLTADLLRLLNSDHSVVAQGLCHTNLNEFIQLSGKFNVLYIMLKRLFNKQQSSSTPNDTVNFQKKPRLSNGGSKNLHTNDRLVLVSNFTQTLDLLEKLCNLVTGHSSLRLDGQTTNKKRAEIVKELMTRKSHDRILLLSSRAGGVGLNLIGANYLILFDMDWNPANDAQAMARIWRPGQSRPVNLYRLVTSGGMEERIFQRQAAKLALTSQTLVNTSMPNGNLFNFIDKKKPEKNTGILTRDELKELFLLPDTSTSSWTHDLIQCNCHQSEEKRDLTPSPSISSSSDNEAADQIAVSISQVDSLELDNKENIEERRTFKRSVTFTSEDDDEYSNIRIFQLGSTNPLTINNTESQQSTSKSITSSKLSSSDSLGFLLNWKHSLSSEQICQLNDRLLITHQLDPMKSLLNCVFTLNSKAS</sequence>
<dbReference type="AlphaFoldDB" id="A0A4Z2D085"/>
<dbReference type="Gene3D" id="3.40.50.300">
    <property type="entry name" value="P-loop containing nucleotide triphosphate hydrolases"/>
    <property type="match status" value="1"/>
</dbReference>
<dbReference type="Gene3D" id="3.40.50.10810">
    <property type="entry name" value="Tandem AAA-ATPase domain"/>
    <property type="match status" value="1"/>
</dbReference>
<keyword evidence="1" id="KW-0378">Hydrolase</keyword>
<dbReference type="EMBL" id="SKCS01000391">
    <property type="protein sequence ID" value="TNN09788.1"/>
    <property type="molecule type" value="Genomic_DNA"/>
</dbReference>
<dbReference type="PROSITE" id="PS51194">
    <property type="entry name" value="HELICASE_CTER"/>
    <property type="match status" value="1"/>
</dbReference>
<dbReference type="GO" id="GO:0016787">
    <property type="term" value="F:hydrolase activity"/>
    <property type="evidence" value="ECO:0007669"/>
    <property type="project" value="UniProtKB-KW"/>
</dbReference>
<dbReference type="GO" id="GO:0005524">
    <property type="term" value="F:ATP binding"/>
    <property type="evidence" value="ECO:0007669"/>
    <property type="project" value="InterPro"/>
</dbReference>
<dbReference type="SMART" id="SM00490">
    <property type="entry name" value="HELICc"/>
    <property type="match status" value="1"/>
</dbReference>
<dbReference type="InterPro" id="IPR038718">
    <property type="entry name" value="SNF2-like_sf"/>
</dbReference>
<comment type="caution">
    <text evidence="5">The sequence shown here is derived from an EMBL/GenBank/DDBJ whole genome shotgun (WGS) entry which is preliminary data.</text>
</comment>
<dbReference type="STRING" id="6182.A0A4Z2D085"/>
<feature type="region of interest" description="Disordered" evidence="2">
    <location>
        <begin position="656"/>
        <end position="679"/>
    </location>
</feature>
<evidence type="ECO:0000313" key="5">
    <source>
        <dbReference type="EMBL" id="TNN09788.1"/>
    </source>
</evidence>
<evidence type="ECO:0000256" key="2">
    <source>
        <dbReference type="SAM" id="MobiDB-lite"/>
    </source>
</evidence>
<feature type="region of interest" description="Disordered" evidence="2">
    <location>
        <begin position="153"/>
        <end position="175"/>
    </location>
</feature>
<dbReference type="Pfam" id="PF00271">
    <property type="entry name" value="Helicase_C"/>
    <property type="match status" value="1"/>
</dbReference>
<dbReference type="PANTHER" id="PTHR45629">
    <property type="entry name" value="SNF2/RAD54 FAMILY MEMBER"/>
    <property type="match status" value="1"/>
</dbReference>
<dbReference type="GO" id="GO:0000724">
    <property type="term" value="P:double-strand break repair via homologous recombination"/>
    <property type="evidence" value="ECO:0007669"/>
    <property type="project" value="TreeGrafter"/>
</dbReference>
<dbReference type="Gene3D" id="1.20.120.850">
    <property type="entry name" value="SWI2/SNF2 ATPases, N-terminal domain"/>
    <property type="match status" value="1"/>
</dbReference>
<dbReference type="InterPro" id="IPR014001">
    <property type="entry name" value="Helicase_ATP-bd"/>
</dbReference>
<dbReference type="PROSITE" id="PS51192">
    <property type="entry name" value="HELICASE_ATP_BIND_1"/>
    <property type="match status" value="1"/>
</dbReference>
<dbReference type="InterPro" id="IPR049730">
    <property type="entry name" value="SNF2/RAD54-like_C"/>
</dbReference>
<dbReference type="SMART" id="SM00487">
    <property type="entry name" value="DEXDc"/>
    <property type="match status" value="1"/>
</dbReference>
<reference evidence="5 6" key="1">
    <citation type="submission" date="2019-03" db="EMBL/GenBank/DDBJ databases">
        <title>An improved genome assembly of the fluke Schistosoma japonicum.</title>
        <authorList>
            <person name="Hu W."/>
            <person name="Luo F."/>
            <person name="Yin M."/>
            <person name="Mo X."/>
            <person name="Sun C."/>
            <person name="Wu Q."/>
            <person name="Zhu B."/>
            <person name="Xiang M."/>
            <person name="Wang J."/>
            <person name="Wang Y."/>
            <person name="Zhang T."/>
            <person name="Xu B."/>
            <person name="Zheng H."/>
            <person name="Feng Z."/>
        </authorList>
    </citation>
    <scope>NUCLEOTIDE SEQUENCE [LARGE SCALE GENOMIC DNA]</scope>
    <source>
        <strain evidence="5">HuSjv2</strain>
        <tissue evidence="5">Worms</tissue>
    </source>
</reference>
<dbReference type="OrthoDB" id="413460at2759"/>
<evidence type="ECO:0000259" key="3">
    <source>
        <dbReference type="PROSITE" id="PS51192"/>
    </source>
</evidence>
<evidence type="ECO:0000256" key="1">
    <source>
        <dbReference type="ARBA" id="ARBA00022801"/>
    </source>
</evidence>
<accession>A0A4Z2D085</accession>
<evidence type="ECO:0000313" key="6">
    <source>
        <dbReference type="Proteomes" id="UP000311919"/>
    </source>
</evidence>
<feature type="compositionally biased region" description="Low complexity" evidence="2">
    <location>
        <begin position="958"/>
        <end position="972"/>
    </location>
</feature>
<dbReference type="Pfam" id="PF00176">
    <property type="entry name" value="SNF2-rel_dom"/>
    <property type="match status" value="1"/>
</dbReference>